<dbReference type="InterPro" id="IPR029018">
    <property type="entry name" value="Hex-like_dom2"/>
</dbReference>
<evidence type="ECO:0000313" key="6">
    <source>
        <dbReference type="Proteomes" id="UP000717634"/>
    </source>
</evidence>
<dbReference type="Gene3D" id="3.30.379.10">
    <property type="entry name" value="Chitobiase/beta-hexosaminidase domain 2-like"/>
    <property type="match status" value="1"/>
</dbReference>
<feature type="domain" description="Alpha glucuronidase N-terminal" evidence="3">
    <location>
        <begin position="27"/>
        <end position="142"/>
    </location>
</feature>
<feature type="signal peptide" evidence="2">
    <location>
        <begin position="1"/>
        <end position="21"/>
    </location>
</feature>
<feature type="chain" id="PRO_5045461009" evidence="2">
    <location>
        <begin position="22"/>
        <end position="245"/>
    </location>
</feature>
<name>A0ABX1HH86_9BACT</name>
<dbReference type="Pfam" id="PF07488">
    <property type="entry name" value="Glyco_hydro_67M"/>
    <property type="match status" value="1"/>
</dbReference>
<evidence type="ECO:0000256" key="1">
    <source>
        <dbReference type="ARBA" id="ARBA00022801"/>
    </source>
</evidence>
<organism evidence="5 6">
    <name type="scientific">Hymenobacter artigasi</name>
    <dbReference type="NCBI Taxonomy" id="2719616"/>
    <lineage>
        <taxon>Bacteria</taxon>
        <taxon>Pseudomonadati</taxon>
        <taxon>Bacteroidota</taxon>
        <taxon>Cytophagia</taxon>
        <taxon>Cytophagales</taxon>
        <taxon>Hymenobacteraceae</taxon>
        <taxon>Hymenobacter</taxon>
    </lineage>
</organism>
<dbReference type="Proteomes" id="UP000717634">
    <property type="component" value="Unassembled WGS sequence"/>
</dbReference>
<feature type="domain" description="Glycosyl hydrolase family 67 catalytic" evidence="4">
    <location>
        <begin position="146"/>
        <end position="245"/>
    </location>
</feature>
<reference evidence="5 6" key="1">
    <citation type="submission" date="2020-03" db="EMBL/GenBank/DDBJ databases">
        <title>Genomic Encyclopedia of Type Strains, Phase IV (KMG-V): Genome sequencing to study the core and pangenomes of soil and plant-associated prokaryotes.</title>
        <authorList>
            <person name="Whitman W."/>
        </authorList>
    </citation>
    <scope>NUCLEOTIDE SEQUENCE [LARGE SCALE GENOMIC DNA]</scope>
    <source>
        <strain evidence="5 6">1B</strain>
    </source>
</reference>
<dbReference type="EMBL" id="JAAVTK010000005">
    <property type="protein sequence ID" value="NKI89623.1"/>
    <property type="molecule type" value="Genomic_DNA"/>
</dbReference>
<dbReference type="InterPro" id="IPR011100">
    <property type="entry name" value="Glyco_hydro_67_cat"/>
</dbReference>
<keyword evidence="6" id="KW-1185">Reference proteome</keyword>
<dbReference type="PANTHER" id="PTHR39207">
    <property type="entry name" value="ALPHA-GLUCURONIDASE A"/>
    <property type="match status" value="1"/>
</dbReference>
<dbReference type="Pfam" id="PF03648">
    <property type="entry name" value="Glyco_hydro_67N"/>
    <property type="match status" value="1"/>
</dbReference>
<sequence length="245" mass="26884">MLLRSFLLPLAFVAASPRSKAADGYMLWQKYDLITDVAQRNAYRQAAQYIAVEGSTSAVLRTAVSELQRGLQGLLDQPVPLVAQPQASSTNRGISLIVSPTANVAGITITQTTDGYRISSQGRDVVLTGRSGAGVLYGVYALLRHLQTGQSLANLTQASNPRIQYRLLNHWDNPNGTVERGYAGSSIWKWYELPERLDPRYTDYARANASIGINRLAINNVNASARYLTPEYLQKVKALAGVFRP</sequence>
<protein>
    <submittedName>
        <fullName evidence="5">Alpha-glucuronidase</fullName>
    </submittedName>
</protein>
<proteinExistence type="predicted"/>
<keyword evidence="2" id="KW-0732">Signal</keyword>
<comment type="caution">
    <text evidence="5">The sequence shown here is derived from an EMBL/GenBank/DDBJ whole genome shotgun (WGS) entry which is preliminary data.</text>
</comment>
<evidence type="ECO:0000256" key="2">
    <source>
        <dbReference type="SAM" id="SignalP"/>
    </source>
</evidence>
<dbReference type="InterPro" id="IPR005154">
    <property type="entry name" value="Glyco_hydro_67_aGlcAse_N"/>
</dbReference>
<dbReference type="Gene3D" id="3.20.20.80">
    <property type="entry name" value="Glycosidases"/>
    <property type="match status" value="1"/>
</dbReference>
<dbReference type="RefSeq" id="WP_168673234.1">
    <property type="nucleotide sequence ID" value="NZ_JAAVTK010000005.1"/>
</dbReference>
<evidence type="ECO:0000313" key="5">
    <source>
        <dbReference type="EMBL" id="NKI89623.1"/>
    </source>
</evidence>
<dbReference type="SUPFAM" id="SSF55545">
    <property type="entry name" value="beta-N-acetylhexosaminidase-like domain"/>
    <property type="match status" value="1"/>
</dbReference>
<keyword evidence="1" id="KW-0378">Hydrolase</keyword>
<evidence type="ECO:0000259" key="3">
    <source>
        <dbReference type="Pfam" id="PF03648"/>
    </source>
</evidence>
<evidence type="ECO:0000259" key="4">
    <source>
        <dbReference type="Pfam" id="PF07488"/>
    </source>
</evidence>
<dbReference type="PANTHER" id="PTHR39207:SF1">
    <property type="entry name" value="ALPHA-GLUCURONIDASE A"/>
    <property type="match status" value="1"/>
</dbReference>
<dbReference type="SUPFAM" id="SSF51445">
    <property type="entry name" value="(Trans)glycosidases"/>
    <property type="match status" value="1"/>
</dbReference>
<dbReference type="InterPro" id="IPR017853">
    <property type="entry name" value="GH"/>
</dbReference>
<gene>
    <name evidence="5" type="ORF">HBN54_002221</name>
</gene>
<accession>A0ABX1HH86</accession>